<evidence type="ECO:0000259" key="3">
    <source>
        <dbReference type="Pfam" id="PF25023"/>
    </source>
</evidence>
<dbReference type="PANTHER" id="PTHR32305:SF15">
    <property type="entry name" value="PROTEIN RHSA-RELATED"/>
    <property type="match status" value="1"/>
</dbReference>
<accession>A0A2T7BGI7</accession>
<dbReference type="InterPro" id="IPR050708">
    <property type="entry name" value="T6SS_VgrG/RHS"/>
</dbReference>
<keyword evidence="5" id="KW-1185">Reference proteome</keyword>
<protein>
    <recommendedName>
        <fullName evidence="6">Type IV secretion protein Rhs</fullName>
    </recommendedName>
</protein>
<evidence type="ECO:0000313" key="4">
    <source>
        <dbReference type="EMBL" id="PUZ25395.1"/>
    </source>
</evidence>
<dbReference type="InterPro" id="IPR006530">
    <property type="entry name" value="YD"/>
</dbReference>
<dbReference type="EMBL" id="QCYK01000002">
    <property type="protein sequence ID" value="PUZ25395.1"/>
    <property type="molecule type" value="Genomic_DNA"/>
</dbReference>
<dbReference type="InterPro" id="IPR056823">
    <property type="entry name" value="TEN-like_YD-shell"/>
</dbReference>
<evidence type="ECO:0008006" key="6">
    <source>
        <dbReference type="Google" id="ProtNLM"/>
    </source>
</evidence>
<evidence type="ECO:0000259" key="2">
    <source>
        <dbReference type="Pfam" id="PF20148"/>
    </source>
</evidence>
<feature type="domain" description="DUF6531" evidence="2">
    <location>
        <begin position="212"/>
        <end position="284"/>
    </location>
</feature>
<reference evidence="4 5" key="1">
    <citation type="submission" date="2018-04" db="EMBL/GenBank/DDBJ databases">
        <title>Chitinophaga fuyangensis sp. nov., isolated from soil in a chemical factory.</title>
        <authorList>
            <person name="Chen K."/>
        </authorList>
    </citation>
    <scope>NUCLEOTIDE SEQUENCE [LARGE SCALE GENOMIC DNA]</scope>
    <source>
        <strain evidence="4 5">LY-1</strain>
    </source>
</reference>
<dbReference type="Gene3D" id="2.180.10.10">
    <property type="entry name" value="RHS repeat-associated core"/>
    <property type="match status" value="2"/>
</dbReference>
<keyword evidence="1" id="KW-0677">Repeat</keyword>
<dbReference type="RefSeq" id="WP_108687233.1">
    <property type="nucleotide sequence ID" value="NZ_QCYK01000002.1"/>
</dbReference>
<dbReference type="Pfam" id="PF25023">
    <property type="entry name" value="TEN_YD-shell"/>
    <property type="match status" value="2"/>
</dbReference>
<evidence type="ECO:0000313" key="5">
    <source>
        <dbReference type="Proteomes" id="UP000244450"/>
    </source>
</evidence>
<dbReference type="Proteomes" id="UP000244450">
    <property type="component" value="Unassembled WGS sequence"/>
</dbReference>
<dbReference type="CDD" id="cd14740">
    <property type="entry name" value="PAAR_4"/>
    <property type="match status" value="1"/>
</dbReference>
<dbReference type="NCBIfam" id="TIGR03696">
    <property type="entry name" value="Rhs_assc_core"/>
    <property type="match status" value="1"/>
</dbReference>
<feature type="domain" description="Teneurin-like YD-shell" evidence="3">
    <location>
        <begin position="882"/>
        <end position="1187"/>
    </location>
</feature>
<dbReference type="SUPFAM" id="SSF52309">
    <property type="entry name" value="N-(deoxy)ribosyltransferase-like"/>
    <property type="match status" value="1"/>
</dbReference>
<dbReference type="InterPro" id="IPR022385">
    <property type="entry name" value="Rhs_assc_core"/>
</dbReference>
<feature type="domain" description="Teneurin-like YD-shell" evidence="3">
    <location>
        <begin position="538"/>
        <end position="693"/>
    </location>
</feature>
<dbReference type="InterPro" id="IPR045351">
    <property type="entry name" value="DUF6531"/>
</dbReference>
<dbReference type="InterPro" id="IPR031325">
    <property type="entry name" value="RHS_repeat"/>
</dbReference>
<dbReference type="Pfam" id="PF05593">
    <property type="entry name" value="RHS_repeat"/>
    <property type="match status" value="1"/>
</dbReference>
<dbReference type="OrthoDB" id="9765204at2"/>
<dbReference type="Pfam" id="PF20148">
    <property type="entry name" value="DUF6531"/>
    <property type="match status" value="1"/>
</dbReference>
<comment type="caution">
    <text evidence="4">The sequence shown here is derived from an EMBL/GenBank/DDBJ whole genome shotgun (WGS) entry which is preliminary data.</text>
</comment>
<dbReference type="PANTHER" id="PTHR32305">
    <property type="match status" value="1"/>
</dbReference>
<organism evidence="4 5">
    <name type="scientific">Chitinophaga parva</name>
    <dbReference type="NCBI Taxonomy" id="2169414"/>
    <lineage>
        <taxon>Bacteria</taxon>
        <taxon>Pseudomonadati</taxon>
        <taxon>Bacteroidota</taxon>
        <taxon>Chitinophagia</taxon>
        <taxon>Chitinophagales</taxon>
        <taxon>Chitinophagaceae</taxon>
        <taxon>Chitinophaga</taxon>
    </lineage>
</organism>
<proteinExistence type="predicted"/>
<sequence>MNLVNKHGTIILGIDIHFTELPPFNPLQPFIGLVFDVMDYIPFIGASIIVNGMRRGVSDTSGMLVTWKHIPIATGPFVEMPLIAHQSVNFFGSMNTYGQGRRLSPTTYMKMTCNDIGIPLSAHAGEKFKPMFSLFAPTSFSIPIPIGMPVMLGGPFVPDLTGALINLVASFGFSALLKGGRKLLSKALNSKATKALSATMDKAFKKMKCLKDPVNMVTGNVLYTGCDFELPGILPLKWERHWHSDSGVKGLLGHGTTCLFDTRLEIMDGTEIAMLLPDGRAAGFELPLPGEENYNRIERLTLRHCGDHFEVKDHVAQFIYVFNGDLRLAMLRNEQGFAIKAVYHSGVLSQVIDSAGRVLKIFTDQEGRITAIHSEQQLLAGYAYNEAGDLCKITDALQQATCIVYEQHHMIKKTDRNGQSFYWKYEGHRCVRTWGDGGLLEGQITYHAGYNVMHSPGGRSEIFYYDEDQLCTQITDALGNNRFMDYTEWEELYRSIDEEGNMTGYRYDDRGNCVSIILPDKVEELFIFDETDRMVMHTDGAGNTVVRTYNELGLPEVVINADNSITSYSYDARHRLVGIENGDRKTLLQYDAQDNLASVTLPDGSETRWEYDQLGHCIRRINASGGVQSLVYDLLGRATRIQQPDGNVIWLQYNAYEEVLHARDSQHDILFEYTPLGSLRRRTERGATWQLQYNGEDELMCITNEVQERYCFERNGRGEIVKETGFDGQQRQYDRYANGWIRKVTRPEGRSTTCEYDANGRIIRLEYHDGTFEVFSYDKNGLLTSAINDYAAVYFNRDNLGRVITERTVVNGQEYTVQSVFNRTGQRCRLQSSLGADLGMEYTAMGLLSRMTATQGQQHWDMRLNYNNLGMETDRWLPGNLSAHMAYDHAGHPLRQTVRTSGREARRRRYEWDANDRLVTMLNELTNGFITYGHDDFDNLAWAEYEDGQRQYKTPDAAGNIYTSATQRDRRYEAGGRLAWNQGWHYRYDAEGNLIEKSNGAGTVWKYAWYANGMLQEVTRPDGETVSFAYDALGRRMEKQYRGTVTRWIWDGRTPFQEWQYAATERPVLVTDAWGDLKASGTEPVEGLITWVFKDGSLAPAAKLTGDHAYSIISNYMGTPVEMYDESGQQVWAAELDIYGGVRSGGKGDPGACPFRFQGQYEDAETGLYYNRFRYYSPGEGNYISPDPVKLAGDNPTLYGYVKDVNTWVDTDGLGPTVPDFNTLKDLATNHLDFSTTKDGAVFWSGSRMETAQAWAAANGKTTLEQTVGGKYLDDLKLFSPGSPLSGKEAAEIWDIASKRFADNASGEVNVFSTGAKRIGAYGERTWWRIEKPALMRNGNVKAIIRRRIDGSKSLFGHVFKCH</sequence>
<name>A0A2T7BGI7_9BACT</name>
<dbReference type="NCBIfam" id="TIGR01643">
    <property type="entry name" value="YD_repeat_2x"/>
    <property type="match status" value="3"/>
</dbReference>
<gene>
    <name evidence="4" type="ORF">DCC81_13955</name>
</gene>
<evidence type="ECO:0000256" key="1">
    <source>
        <dbReference type="ARBA" id="ARBA00022737"/>
    </source>
</evidence>
<dbReference type="SUPFAM" id="SSF101898">
    <property type="entry name" value="NHL repeat"/>
    <property type="match status" value="1"/>
</dbReference>